<evidence type="ECO:0000313" key="2">
    <source>
        <dbReference type="Proteomes" id="UP000054485"/>
    </source>
</evidence>
<dbReference type="EMBL" id="KN835164">
    <property type="protein sequence ID" value="KIK46048.1"/>
    <property type="molecule type" value="Genomic_DNA"/>
</dbReference>
<organism evidence="1 2">
    <name type="scientific">Suillus luteus UH-Slu-Lm8-n1</name>
    <dbReference type="NCBI Taxonomy" id="930992"/>
    <lineage>
        <taxon>Eukaryota</taxon>
        <taxon>Fungi</taxon>
        <taxon>Dikarya</taxon>
        <taxon>Basidiomycota</taxon>
        <taxon>Agaricomycotina</taxon>
        <taxon>Agaricomycetes</taxon>
        <taxon>Agaricomycetidae</taxon>
        <taxon>Boletales</taxon>
        <taxon>Suillineae</taxon>
        <taxon>Suillaceae</taxon>
        <taxon>Suillus</taxon>
    </lineage>
</organism>
<reference evidence="2" key="2">
    <citation type="submission" date="2015-01" db="EMBL/GenBank/DDBJ databases">
        <title>Evolutionary Origins and Diversification of the Mycorrhizal Mutualists.</title>
        <authorList>
            <consortium name="DOE Joint Genome Institute"/>
            <consortium name="Mycorrhizal Genomics Consortium"/>
            <person name="Kohler A."/>
            <person name="Kuo A."/>
            <person name="Nagy L.G."/>
            <person name="Floudas D."/>
            <person name="Copeland A."/>
            <person name="Barry K.W."/>
            <person name="Cichocki N."/>
            <person name="Veneault-Fourrey C."/>
            <person name="LaButti K."/>
            <person name="Lindquist E.A."/>
            <person name="Lipzen A."/>
            <person name="Lundell T."/>
            <person name="Morin E."/>
            <person name="Murat C."/>
            <person name="Riley R."/>
            <person name="Ohm R."/>
            <person name="Sun H."/>
            <person name="Tunlid A."/>
            <person name="Henrissat B."/>
            <person name="Grigoriev I.V."/>
            <person name="Hibbett D.S."/>
            <person name="Martin F."/>
        </authorList>
    </citation>
    <scope>NUCLEOTIDE SEQUENCE [LARGE SCALE GENOMIC DNA]</scope>
    <source>
        <strain evidence="2">UH-Slu-Lm8-n1</strain>
    </source>
</reference>
<sequence>MCGHWYYSVELGRVLEGVEQKNNRGYMVFILWQLCRAGITKDDVNIPQIWNNVSEILVQVQRHVPSVNADTGSQVM</sequence>
<dbReference type="Proteomes" id="UP000054485">
    <property type="component" value="Unassembled WGS sequence"/>
</dbReference>
<dbReference type="AlphaFoldDB" id="A0A0D0BSR5"/>
<proteinExistence type="predicted"/>
<gene>
    <name evidence="1" type="ORF">CY34DRAFT_466107</name>
</gene>
<reference evidence="1 2" key="1">
    <citation type="submission" date="2014-04" db="EMBL/GenBank/DDBJ databases">
        <authorList>
            <consortium name="DOE Joint Genome Institute"/>
            <person name="Kuo A."/>
            <person name="Ruytinx J."/>
            <person name="Rineau F."/>
            <person name="Colpaert J."/>
            <person name="Kohler A."/>
            <person name="Nagy L.G."/>
            <person name="Floudas D."/>
            <person name="Copeland A."/>
            <person name="Barry K.W."/>
            <person name="Cichocki N."/>
            <person name="Veneault-Fourrey C."/>
            <person name="LaButti K."/>
            <person name="Lindquist E.A."/>
            <person name="Lipzen A."/>
            <person name="Lundell T."/>
            <person name="Morin E."/>
            <person name="Murat C."/>
            <person name="Sun H."/>
            <person name="Tunlid A."/>
            <person name="Henrissat B."/>
            <person name="Grigoriev I.V."/>
            <person name="Hibbett D.S."/>
            <person name="Martin F."/>
            <person name="Nordberg H.P."/>
            <person name="Cantor M.N."/>
            <person name="Hua S.X."/>
        </authorList>
    </citation>
    <scope>NUCLEOTIDE SEQUENCE [LARGE SCALE GENOMIC DNA]</scope>
    <source>
        <strain evidence="1 2">UH-Slu-Lm8-n1</strain>
    </source>
</reference>
<dbReference type="InParanoid" id="A0A0D0BSR5"/>
<name>A0A0D0BSR5_9AGAM</name>
<evidence type="ECO:0000313" key="1">
    <source>
        <dbReference type="EMBL" id="KIK46048.1"/>
    </source>
</evidence>
<keyword evidence="2" id="KW-1185">Reference proteome</keyword>
<dbReference type="HOGENOM" id="CLU_2656103_0_0_1"/>
<accession>A0A0D0BSR5</accession>
<protein>
    <submittedName>
        <fullName evidence="1">Uncharacterized protein</fullName>
    </submittedName>
</protein>